<organism evidence="2 3">
    <name type="scientific">Gregarina niphandrodes</name>
    <name type="common">Septate eugregarine</name>
    <dbReference type="NCBI Taxonomy" id="110365"/>
    <lineage>
        <taxon>Eukaryota</taxon>
        <taxon>Sar</taxon>
        <taxon>Alveolata</taxon>
        <taxon>Apicomplexa</taxon>
        <taxon>Conoidasida</taxon>
        <taxon>Gregarinasina</taxon>
        <taxon>Eugregarinorida</taxon>
        <taxon>Gregarinidae</taxon>
        <taxon>Gregarina</taxon>
    </lineage>
</organism>
<dbReference type="GeneID" id="22910661"/>
<evidence type="ECO:0000313" key="3">
    <source>
        <dbReference type="Proteomes" id="UP000019763"/>
    </source>
</evidence>
<protein>
    <submittedName>
        <fullName evidence="2">Uncharacterized protein</fullName>
    </submittedName>
</protein>
<dbReference type="AlphaFoldDB" id="A0A023BCS8"/>
<dbReference type="VEuPathDB" id="CryptoDB:GNI_011100"/>
<reference evidence="2" key="1">
    <citation type="submission" date="2013-12" db="EMBL/GenBank/DDBJ databases">
        <authorList>
            <person name="Omoto C.K."/>
            <person name="Sibley D."/>
            <person name="Venepally P."/>
            <person name="Hadjithomas M."/>
            <person name="Karamycheva S."/>
            <person name="Brunk B."/>
            <person name="Roos D."/>
            <person name="Caler E."/>
            <person name="Lorenzi H."/>
        </authorList>
    </citation>
    <scope>NUCLEOTIDE SEQUENCE</scope>
</reference>
<dbReference type="RefSeq" id="XP_011128798.1">
    <property type="nucleotide sequence ID" value="XM_011130496.1"/>
</dbReference>
<feature type="region of interest" description="Disordered" evidence="1">
    <location>
        <begin position="1"/>
        <end position="28"/>
    </location>
</feature>
<dbReference type="Proteomes" id="UP000019763">
    <property type="component" value="Unassembled WGS sequence"/>
</dbReference>
<gene>
    <name evidence="2" type="ORF">GNI_011100</name>
</gene>
<name>A0A023BCS8_GRENI</name>
<evidence type="ECO:0000313" key="2">
    <source>
        <dbReference type="EMBL" id="EZG86043.1"/>
    </source>
</evidence>
<comment type="caution">
    <text evidence="2">The sequence shown here is derived from an EMBL/GenBank/DDBJ whole genome shotgun (WGS) entry which is preliminary data.</text>
</comment>
<dbReference type="EMBL" id="AFNH02000083">
    <property type="protein sequence ID" value="EZG86043.1"/>
    <property type="molecule type" value="Genomic_DNA"/>
</dbReference>
<proteinExistence type="predicted"/>
<sequence length="109" mass="13052">MPRQSTEKPRQLSEQRRQHSEKPPPTRSAKHLLQTYVTAYKAACTQENYFLYPKRVFEDVATGQQLMRQVEILTPFLWYCEQSRKIKEHDLINLRACWIRMKDEADLVL</sequence>
<keyword evidence="3" id="KW-1185">Reference proteome</keyword>
<feature type="compositionally biased region" description="Basic and acidic residues" evidence="1">
    <location>
        <begin position="1"/>
        <end position="24"/>
    </location>
</feature>
<evidence type="ECO:0000256" key="1">
    <source>
        <dbReference type="SAM" id="MobiDB-lite"/>
    </source>
</evidence>
<accession>A0A023BCS8</accession>